<dbReference type="AlphaFoldDB" id="A0A4Q7MRW1"/>
<dbReference type="GO" id="GO:0006508">
    <property type="term" value="P:proteolysis"/>
    <property type="evidence" value="ECO:0007669"/>
    <property type="project" value="UniProtKB-KW"/>
</dbReference>
<dbReference type="Pfam" id="PF13180">
    <property type="entry name" value="PDZ_2"/>
    <property type="match status" value="2"/>
</dbReference>
<name>A0A4Q7MRW1_9BACT</name>
<evidence type="ECO:0000256" key="1">
    <source>
        <dbReference type="ARBA" id="ARBA00001947"/>
    </source>
</evidence>
<reference evidence="4 5" key="1">
    <citation type="submission" date="2019-02" db="EMBL/GenBank/DDBJ databases">
        <title>Genomic Encyclopedia of Type Strains, Phase IV (KMG-IV): sequencing the most valuable type-strain genomes for metagenomic binning, comparative biology and taxonomic classification.</title>
        <authorList>
            <person name="Goeker M."/>
        </authorList>
    </citation>
    <scope>NUCLEOTIDE SEQUENCE [LARGE SCALE GENOMIC DNA]</scope>
    <source>
        <strain evidence="4 5">DSM 18116</strain>
    </source>
</reference>
<sequence>MKRYSHLAFAFATTALLAGTAAMAQDTKDPKAPKEAKEPKEKLKQYDELIIRKSGDKDGKVVIEIRDGDVFVDGKPLDEFENDNISVRRNRAGRVITVSPFREHGGAQAFNFNNDFYKAGATRTFLGVVTEEAPGGARITQVSEGSPAAKAGLKEKDVITKIAGEKVQDANDVSRLIRARKPDEEVKITVLRDGKEVVINAKLGKTTESQSHSFTIPEGGNAFKLDELGELFPKNFEFSAPYGQFNTNRGPRLGIKAQDTENGVGVKVLDVDDESAAEKAGIKEEDLITEFNNKKVNSAEELAKEAAAASKDNKVKIPVKILRDGKTVNVEVSFPKKLKTANL</sequence>
<dbReference type="Gene3D" id="2.30.42.10">
    <property type="match status" value="2"/>
</dbReference>
<dbReference type="InterPro" id="IPR001478">
    <property type="entry name" value="PDZ"/>
</dbReference>
<dbReference type="Proteomes" id="UP000293874">
    <property type="component" value="Unassembled WGS sequence"/>
</dbReference>
<accession>A0A4Q7MRW1</accession>
<comment type="caution">
    <text evidence="4">The sequence shown here is derived from an EMBL/GenBank/DDBJ whole genome shotgun (WGS) entry which is preliminary data.</text>
</comment>
<evidence type="ECO:0000259" key="3">
    <source>
        <dbReference type="PROSITE" id="PS50106"/>
    </source>
</evidence>
<proteinExistence type="predicted"/>
<organism evidence="4 5">
    <name type="scientific">Pseudobacter ginsenosidimutans</name>
    <dbReference type="NCBI Taxonomy" id="661488"/>
    <lineage>
        <taxon>Bacteria</taxon>
        <taxon>Pseudomonadati</taxon>
        <taxon>Bacteroidota</taxon>
        <taxon>Chitinophagia</taxon>
        <taxon>Chitinophagales</taxon>
        <taxon>Chitinophagaceae</taxon>
        <taxon>Pseudobacter</taxon>
    </lineage>
</organism>
<feature type="signal peptide" evidence="2">
    <location>
        <begin position="1"/>
        <end position="24"/>
    </location>
</feature>
<dbReference type="PROSITE" id="PS50106">
    <property type="entry name" value="PDZ"/>
    <property type="match status" value="1"/>
</dbReference>
<feature type="domain" description="PDZ" evidence="3">
    <location>
        <begin position="120"/>
        <end position="194"/>
    </location>
</feature>
<keyword evidence="2" id="KW-0732">Signal</keyword>
<feature type="chain" id="PRO_5020329165" evidence="2">
    <location>
        <begin position="25"/>
        <end position="343"/>
    </location>
</feature>
<dbReference type="InterPro" id="IPR036034">
    <property type="entry name" value="PDZ_sf"/>
</dbReference>
<comment type="cofactor">
    <cofactor evidence="1">
        <name>Zn(2+)</name>
        <dbReference type="ChEBI" id="CHEBI:29105"/>
    </cofactor>
</comment>
<keyword evidence="4" id="KW-0645">Protease</keyword>
<dbReference type="InterPro" id="IPR004387">
    <property type="entry name" value="Pept_M50_Zn"/>
</dbReference>
<evidence type="ECO:0000313" key="4">
    <source>
        <dbReference type="EMBL" id="RZS71337.1"/>
    </source>
</evidence>
<keyword evidence="4" id="KW-0378">Hydrolase</keyword>
<keyword evidence="5" id="KW-1185">Reference proteome</keyword>
<evidence type="ECO:0000313" key="5">
    <source>
        <dbReference type="Proteomes" id="UP000293874"/>
    </source>
</evidence>
<dbReference type="EMBL" id="SGXA01000002">
    <property type="protein sequence ID" value="RZS71337.1"/>
    <property type="molecule type" value="Genomic_DNA"/>
</dbReference>
<dbReference type="GO" id="GO:0004222">
    <property type="term" value="F:metalloendopeptidase activity"/>
    <property type="evidence" value="ECO:0007669"/>
    <property type="project" value="InterPro"/>
</dbReference>
<gene>
    <name evidence="4" type="ORF">EV199_3240</name>
</gene>
<dbReference type="OrthoDB" id="9781273at2"/>
<dbReference type="SUPFAM" id="SSF50156">
    <property type="entry name" value="PDZ domain-like"/>
    <property type="match status" value="2"/>
</dbReference>
<dbReference type="PANTHER" id="PTHR42837:SF2">
    <property type="entry name" value="MEMBRANE METALLOPROTEASE ARASP2, CHLOROPLASTIC-RELATED"/>
    <property type="match status" value="1"/>
</dbReference>
<dbReference type="GO" id="GO:0016020">
    <property type="term" value="C:membrane"/>
    <property type="evidence" value="ECO:0007669"/>
    <property type="project" value="InterPro"/>
</dbReference>
<dbReference type="SMART" id="SM00228">
    <property type="entry name" value="PDZ"/>
    <property type="match status" value="2"/>
</dbReference>
<dbReference type="RefSeq" id="WP_130541854.1">
    <property type="nucleotide sequence ID" value="NZ_CP042431.1"/>
</dbReference>
<evidence type="ECO:0000256" key="2">
    <source>
        <dbReference type="SAM" id="SignalP"/>
    </source>
</evidence>
<protein>
    <submittedName>
        <fullName evidence="4">Serine protease Do</fullName>
    </submittedName>
</protein>
<dbReference type="PANTHER" id="PTHR42837">
    <property type="entry name" value="REGULATOR OF SIGMA-E PROTEASE RSEP"/>
    <property type="match status" value="1"/>
</dbReference>